<accession>A0A3M7SW05</accession>
<sequence>MNTSQDKKKKPIIFSYQNPHFSGLKNFRTIQSSKTPEQEFYRWIIYIDGLKKKTEKNFTEGKKLFGFRFRSLNLF</sequence>
<organism evidence="1 2">
    <name type="scientific">Brachionus plicatilis</name>
    <name type="common">Marine rotifer</name>
    <name type="synonym">Brachionus muelleri</name>
    <dbReference type="NCBI Taxonomy" id="10195"/>
    <lineage>
        <taxon>Eukaryota</taxon>
        <taxon>Metazoa</taxon>
        <taxon>Spiralia</taxon>
        <taxon>Gnathifera</taxon>
        <taxon>Rotifera</taxon>
        <taxon>Eurotatoria</taxon>
        <taxon>Monogononta</taxon>
        <taxon>Pseudotrocha</taxon>
        <taxon>Ploima</taxon>
        <taxon>Brachionidae</taxon>
        <taxon>Brachionus</taxon>
    </lineage>
</organism>
<protein>
    <submittedName>
        <fullName evidence="1">Uncharacterized protein</fullName>
    </submittedName>
</protein>
<proteinExistence type="predicted"/>
<dbReference type="AlphaFoldDB" id="A0A3M7SW05"/>
<gene>
    <name evidence="1" type="ORF">BpHYR1_014982</name>
</gene>
<comment type="caution">
    <text evidence="1">The sequence shown here is derived from an EMBL/GenBank/DDBJ whole genome shotgun (WGS) entry which is preliminary data.</text>
</comment>
<evidence type="ECO:0000313" key="2">
    <source>
        <dbReference type="Proteomes" id="UP000276133"/>
    </source>
</evidence>
<dbReference type="EMBL" id="REGN01000687">
    <property type="protein sequence ID" value="RNA40011.1"/>
    <property type="molecule type" value="Genomic_DNA"/>
</dbReference>
<name>A0A3M7SW05_BRAPC</name>
<keyword evidence="2" id="KW-1185">Reference proteome</keyword>
<reference evidence="1 2" key="1">
    <citation type="journal article" date="2018" name="Sci. Rep.">
        <title>Genomic signatures of local adaptation to the degree of environmental predictability in rotifers.</title>
        <authorList>
            <person name="Franch-Gras L."/>
            <person name="Hahn C."/>
            <person name="Garcia-Roger E.M."/>
            <person name="Carmona M.J."/>
            <person name="Serra M."/>
            <person name="Gomez A."/>
        </authorList>
    </citation>
    <scope>NUCLEOTIDE SEQUENCE [LARGE SCALE GENOMIC DNA]</scope>
    <source>
        <strain evidence="1">HYR1</strain>
    </source>
</reference>
<dbReference type="Proteomes" id="UP000276133">
    <property type="component" value="Unassembled WGS sequence"/>
</dbReference>
<evidence type="ECO:0000313" key="1">
    <source>
        <dbReference type="EMBL" id="RNA40011.1"/>
    </source>
</evidence>